<comment type="similarity">
    <text evidence="1 3">Belongs to the aldehyde dehydrogenase family.</text>
</comment>
<dbReference type="GO" id="GO:0004029">
    <property type="term" value="F:aldehyde dehydrogenase (NAD+) activity"/>
    <property type="evidence" value="ECO:0007669"/>
    <property type="project" value="TreeGrafter"/>
</dbReference>
<dbReference type="EMBL" id="JAAXOQ010000033">
    <property type="protein sequence ID" value="NKY20468.1"/>
    <property type="molecule type" value="Genomic_DNA"/>
</dbReference>
<dbReference type="AlphaFoldDB" id="A0A846X4N9"/>
<evidence type="ECO:0000313" key="7">
    <source>
        <dbReference type="Proteomes" id="UP000582646"/>
    </source>
</evidence>
<reference evidence="6 7" key="1">
    <citation type="submission" date="2020-04" db="EMBL/GenBank/DDBJ databases">
        <title>MicrobeNet Type strains.</title>
        <authorList>
            <person name="Nicholson A.C."/>
        </authorList>
    </citation>
    <scope>NUCLEOTIDE SEQUENCE [LARGE SCALE GENOMIC DNA]</scope>
    <source>
        <strain evidence="6 7">DSM 44113</strain>
    </source>
</reference>
<feature type="active site" evidence="4">
    <location>
        <position position="211"/>
    </location>
</feature>
<dbReference type="InterPro" id="IPR016163">
    <property type="entry name" value="Ald_DH_C"/>
</dbReference>
<dbReference type="Gene3D" id="3.40.605.10">
    <property type="entry name" value="Aldehyde Dehydrogenase, Chain A, domain 1"/>
    <property type="match status" value="1"/>
</dbReference>
<evidence type="ECO:0000256" key="4">
    <source>
        <dbReference type="PIRSR" id="PIRSR036492-1"/>
    </source>
</evidence>
<evidence type="ECO:0000256" key="2">
    <source>
        <dbReference type="ARBA" id="ARBA00023002"/>
    </source>
</evidence>
<dbReference type="RefSeq" id="WP_168547406.1">
    <property type="nucleotide sequence ID" value="NZ_BAAAKS010000023.1"/>
</dbReference>
<comment type="caution">
    <text evidence="6">The sequence shown here is derived from an EMBL/GenBank/DDBJ whole genome shotgun (WGS) entry which is preliminary data.</text>
</comment>
<keyword evidence="2 3" id="KW-0560">Oxidoreductase</keyword>
<dbReference type="Gene3D" id="3.40.309.10">
    <property type="entry name" value="Aldehyde Dehydrogenase, Chain A, domain 2"/>
    <property type="match status" value="1"/>
</dbReference>
<organism evidence="6 7">
    <name type="scientific">Tsukamurella spumae</name>
    <dbReference type="NCBI Taxonomy" id="44753"/>
    <lineage>
        <taxon>Bacteria</taxon>
        <taxon>Bacillati</taxon>
        <taxon>Actinomycetota</taxon>
        <taxon>Actinomycetes</taxon>
        <taxon>Mycobacteriales</taxon>
        <taxon>Tsukamurellaceae</taxon>
        <taxon>Tsukamurella</taxon>
    </lineage>
</organism>
<sequence>MSVNEDVFHRQRDYFRSGKTLGYEWRMDQLGRLERMLTENTGAFDDALAADFKTAWFERGLELSAMLSSISDTKARLSRWMTPEEVPVSAKMAEAGYSGRIHRGPYGVCLIGAPFNAPLVLTLDPLVAALAAGNTAIIKPSETTAHMASLFAELVPRYFDDEVVHISNGHADVMAELLALPFDFIFFTGSIKVGKVVMRAAAENLTPVLLELGGQNPVIVDETANIENAARTIVWGTMAFGGQWCVSPGYVYVHESVADDLVEACKKAITTFYGPDPRTSPDYSLIATQKDVDRLAGMLEGSTVVAGGSYDRETRYFDPTIVYPASWDAPIMDREIFGPILPILPYTDLDATIRTVQAKPSGLAAYIFTARRDVADHIIETMPFGGGAVNQAVIQVFMSSTLPFGGIGTSGIGRYHGKYGFDSLSHAKSVVVAPPDKPIDEILPPYTRSDATGLEEWFGPIDITD</sequence>
<evidence type="ECO:0000256" key="1">
    <source>
        <dbReference type="ARBA" id="ARBA00009986"/>
    </source>
</evidence>
<evidence type="ECO:0000313" key="6">
    <source>
        <dbReference type="EMBL" id="NKY20468.1"/>
    </source>
</evidence>
<accession>A0A846X4N9</accession>
<protein>
    <recommendedName>
        <fullName evidence="3">Aldehyde dehydrogenase</fullName>
    </recommendedName>
</protein>
<dbReference type="SUPFAM" id="SSF53720">
    <property type="entry name" value="ALDH-like"/>
    <property type="match status" value="1"/>
</dbReference>
<dbReference type="InterPro" id="IPR015590">
    <property type="entry name" value="Aldehyde_DH_dom"/>
</dbReference>
<evidence type="ECO:0000259" key="5">
    <source>
        <dbReference type="Pfam" id="PF00171"/>
    </source>
</evidence>
<dbReference type="PANTHER" id="PTHR43570:SF16">
    <property type="entry name" value="ALDEHYDE DEHYDROGENASE TYPE III, ISOFORM Q"/>
    <property type="match status" value="1"/>
</dbReference>
<dbReference type="GO" id="GO:0005737">
    <property type="term" value="C:cytoplasm"/>
    <property type="evidence" value="ECO:0007669"/>
    <property type="project" value="TreeGrafter"/>
</dbReference>
<dbReference type="InterPro" id="IPR016162">
    <property type="entry name" value="Ald_DH_N"/>
</dbReference>
<dbReference type="InterPro" id="IPR016161">
    <property type="entry name" value="Ald_DH/histidinol_DH"/>
</dbReference>
<dbReference type="PANTHER" id="PTHR43570">
    <property type="entry name" value="ALDEHYDE DEHYDROGENASE"/>
    <property type="match status" value="1"/>
</dbReference>
<proteinExistence type="inferred from homology"/>
<keyword evidence="7" id="KW-1185">Reference proteome</keyword>
<dbReference type="InterPro" id="IPR012394">
    <property type="entry name" value="Aldehyde_DH_NAD(P)"/>
</dbReference>
<name>A0A846X4N9_9ACTN</name>
<dbReference type="Pfam" id="PF00171">
    <property type="entry name" value="Aldedh"/>
    <property type="match status" value="1"/>
</dbReference>
<dbReference type="CDD" id="cd07087">
    <property type="entry name" value="ALDH_F3-13-14_CALDH-like"/>
    <property type="match status" value="1"/>
</dbReference>
<dbReference type="PIRSF" id="PIRSF036492">
    <property type="entry name" value="ALDH"/>
    <property type="match status" value="1"/>
</dbReference>
<evidence type="ECO:0000256" key="3">
    <source>
        <dbReference type="PIRNR" id="PIRNR036492"/>
    </source>
</evidence>
<dbReference type="GO" id="GO:0006081">
    <property type="term" value="P:aldehyde metabolic process"/>
    <property type="evidence" value="ECO:0007669"/>
    <property type="project" value="InterPro"/>
</dbReference>
<feature type="domain" description="Aldehyde dehydrogenase" evidence="5">
    <location>
        <begin position="15"/>
        <end position="430"/>
    </location>
</feature>
<dbReference type="FunFam" id="3.40.605.10:FF:000004">
    <property type="entry name" value="Aldehyde dehydrogenase"/>
    <property type="match status" value="1"/>
</dbReference>
<dbReference type="Proteomes" id="UP000582646">
    <property type="component" value="Unassembled WGS sequence"/>
</dbReference>
<gene>
    <name evidence="6" type="ORF">HF999_19095</name>
</gene>
<feature type="active site" evidence="4">
    <location>
        <position position="245"/>
    </location>
</feature>